<keyword evidence="2" id="KW-1185">Reference proteome</keyword>
<dbReference type="AlphaFoldDB" id="A0AAV4V753"/>
<evidence type="ECO:0000313" key="2">
    <source>
        <dbReference type="Proteomes" id="UP001054945"/>
    </source>
</evidence>
<gene>
    <name evidence="1" type="primary">AVEN_26020_1</name>
    <name evidence="1" type="ORF">CEXT_616641</name>
</gene>
<organism evidence="1 2">
    <name type="scientific">Caerostris extrusa</name>
    <name type="common">Bark spider</name>
    <name type="synonym">Caerostris bankana</name>
    <dbReference type="NCBI Taxonomy" id="172846"/>
    <lineage>
        <taxon>Eukaryota</taxon>
        <taxon>Metazoa</taxon>
        <taxon>Ecdysozoa</taxon>
        <taxon>Arthropoda</taxon>
        <taxon>Chelicerata</taxon>
        <taxon>Arachnida</taxon>
        <taxon>Araneae</taxon>
        <taxon>Araneomorphae</taxon>
        <taxon>Entelegynae</taxon>
        <taxon>Araneoidea</taxon>
        <taxon>Araneidae</taxon>
        <taxon>Caerostris</taxon>
    </lineage>
</organism>
<name>A0AAV4V753_CAEEX</name>
<proteinExistence type="predicted"/>
<comment type="caution">
    <text evidence="1">The sequence shown here is derived from an EMBL/GenBank/DDBJ whole genome shotgun (WGS) entry which is preliminary data.</text>
</comment>
<dbReference type="EMBL" id="BPLR01014064">
    <property type="protein sequence ID" value="GIY66055.1"/>
    <property type="molecule type" value="Genomic_DNA"/>
</dbReference>
<reference evidence="1 2" key="1">
    <citation type="submission" date="2021-06" db="EMBL/GenBank/DDBJ databases">
        <title>Caerostris extrusa draft genome.</title>
        <authorList>
            <person name="Kono N."/>
            <person name="Arakawa K."/>
        </authorList>
    </citation>
    <scope>NUCLEOTIDE SEQUENCE [LARGE SCALE GENOMIC DNA]</scope>
</reference>
<protein>
    <submittedName>
        <fullName evidence="1">Uncharacterized protein</fullName>
    </submittedName>
</protein>
<sequence length="100" mass="11597">MICENYPIYKGCSFLAVNFYEEISTKFEDCLTEALICENTFLESENSSDLGKVNEIYRSPWTKIQYDEEFISHQTSKIEESIPEKSEDVSVIFRSACLDL</sequence>
<accession>A0AAV4V753</accession>
<dbReference type="Proteomes" id="UP001054945">
    <property type="component" value="Unassembled WGS sequence"/>
</dbReference>
<evidence type="ECO:0000313" key="1">
    <source>
        <dbReference type="EMBL" id="GIY66055.1"/>
    </source>
</evidence>